<reference evidence="1" key="1">
    <citation type="journal article" date="2020" name="Stud. Mycol.">
        <title>101 Dothideomycetes genomes: a test case for predicting lifestyles and emergence of pathogens.</title>
        <authorList>
            <person name="Haridas S."/>
            <person name="Albert R."/>
            <person name="Binder M."/>
            <person name="Bloem J."/>
            <person name="Labutti K."/>
            <person name="Salamov A."/>
            <person name="Andreopoulos B."/>
            <person name="Baker S."/>
            <person name="Barry K."/>
            <person name="Bills G."/>
            <person name="Bluhm B."/>
            <person name="Cannon C."/>
            <person name="Castanera R."/>
            <person name="Culley D."/>
            <person name="Daum C."/>
            <person name="Ezra D."/>
            <person name="Gonzalez J."/>
            <person name="Henrissat B."/>
            <person name="Kuo A."/>
            <person name="Liang C."/>
            <person name="Lipzen A."/>
            <person name="Lutzoni F."/>
            <person name="Magnuson J."/>
            <person name="Mondo S."/>
            <person name="Nolan M."/>
            <person name="Ohm R."/>
            <person name="Pangilinan J."/>
            <person name="Park H.-J."/>
            <person name="Ramirez L."/>
            <person name="Alfaro M."/>
            <person name="Sun H."/>
            <person name="Tritt A."/>
            <person name="Yoshinaga Y."/>
            <person name="Zwiers L.-H."/>
            <person name="Turgeon B."/>
            <person name="Goodwin S."/>
            <person name="Spatafora J."/>
            <person name="Crous P."/>
            <person name="Grigoriev I."/>
        </authorList>
    </citation>
    <scope>NUCLEOTIDE SEQUENCE</scope>
    <source>
        <strain evidence="1">CBS 121167</strain>
    </source>
</reference>
<accession>A0A6A6AYM6</accession>
<sequence>MPNSPSARDSTAFAYRSTRYHHFKDDMNSKTLKEKEFKHMHQGVGLCAKHKTYTIHAVLGQHSPITQHSGVTGSITTALSGHGSRYLLATLGRWIYPINEQCGSEHWLLLAFYDGTEPAIRGIVTHYYIFGLHGNTSAME</sequence>
<proteinExistence type="predicted"/>
<dbReference type="Proteomes" id="UP000799438">
    <property type="component" value="Unassembled WGS sequence"/>
</dbReference>
<keyword evidence="1" id="KW-0378">Hydrolase</keyword>
<dbReference type="GO" id="GO:0016787">
    <property type="term" value="F:hydrolase activity"/>
    <property type="evidence" value="ECO:0007669"/>
    <property type="project" value="UniProtKB-KW"/>
</dbReference>
<name>A0A6A6AYM6_9PEZI</name>
<keyword evidence="2" id="KW-1185">Reference proteome</keyword>
<gene>
    <name evidence="1" type="ORF">K452DRAFT_158096</name>
</gene>
<organism evidence="1 2">
    <name type="scientific">Aplosporella prunicola CBS 121167</name>
    <dbReference type="NCBI Taxonomy" id="1176127"/>
    <lineage>
        <taxon>Eukaryota</taxon>
        <taxon>Fungi</taxon>
        <taxon>Dikarya</taxon>
        <taxon>Ascomycota</taxon>
        <taxon>Pezizomycotina</taxon>
        <taxon>Dothideomycetes</taxon>
        <taxon>Dothideomycetes incertae sedis</taxon>
        <taxon>Botryosphaeriales</taxon>
        <taxon>Aplosporellaceae</taxon>
        <taxon>Aplosporella</taxon>
    </lineage>
</organism>
<dbReference type="EMBL" id="ML995546">
    <property type="protein sequence ID" value="KAF2135877.1"/>
    <property type="molecule type" value="Genomic_DNA"/>
</dbReference>
<dbReference type="AlphaFoldDB" id="A0A6A6AYM6"/>
<dbReference type="RefSeq" id="XP_033391595.1">
    <property type="nucleotide sequence ID" value="XM_033535623.1"/>
</dbReference>
<protein>
    <submittedName>
        <fullName evidence="1">Glycoside hydrolase family 5 protein</fullName>
    </submittedName>
</protein>
<evidence type="ECO:0000313" key="2">
    <source>
        <dbReference type="Proteomes" id="UP000799438"/>
    </source>
</evidence>
<dbReference type="GeneID" id="54293117"/>
<evidence type="ECO:0000313" key="1">
    <source>
        <dbReference type="EMBL" id="KAF2135877.1"/>
    </source>
</evidence>